<accession>A0ABW1G5E1</accession>
<dbReference type="InterPro" id="IPR004007">
    <property type="entry name" value="DhaL_dom"/>
</dbReference>
<organism evidence="2 3">
    <name type="scientific">Streptacidiphilus monticola</name>
    <dbReference type="NCBI Taxonomy" id="2161674"/>
    <lineage>
        <taxon>Bacteria</taxon>
        <taxon>Bacillati</taxon>
        <taxon>Actinomycetota</taxon>
        <taxon>Actinomycetes</taxon>
        <taxon>Kitasatosporales</taxon>
        <taxon>Streptomycetaceae</taxon>
        <taxon>Streptacidiphilus</taxon>
    </lineage>
</organism>
<feature type="domain" description="DhaL" evidence="1">
    <location>
        <begin position="1"/>
        <end position="32"/>
    </location>
</feature>
<gene>
    <name evidence="2" type="ORF">ACFP3V_22450</name>
</gene>
<dbReference type="RefSeq" id="WP_380586368.1">
    <property type="nucleotide sequence ID" value="NZ_JBHSQJ010000097.1"/>
</dbReference>
<dbReference type="InterPro" id="IPR036117">
    <property type="entry name" value="DhaL_dom_sf"/>
</dbReference>
<dbReference type="EMBL" id="JBHSQJ010000097">
    <property type="protein sequence ID" value="MFC5909965.1"/>
    <property type="molecule type" value="Genomic_DNA"/>
</dbReference>
<dbReference type="Pfam" id="PF02734">
    <property type="entry name" value="Dak2"/>
    <property type="match status" value="1"/>
</dbReference>
<feature type="non-terminal residue" evidence="2">
    <location>
        <position position="1"/>
    </location>
</feature>
<sequence>RKGRASYLGARSVGHEDPGASSSALLVEALAEAAKG</sequence>
<reference evidence="3" key="1">
    <citation type="journal article" date="2019" name="Int. J. Syst. Evol. Microbiol.">
        <title>The Global Catalogue of Microorganisms (GCM) 10K type strain sequencing project: providing services to taxonomists for standard genome sequencing and annotation.</title>
        <authorList>
            <consortium name="The Broad Institute Genomics Platform"/>
            <consortium name="The Broad Institute Genome Sequencing Center for Infectious Disease"/>
            <person name="Wu L."/>
            <person name="Ma J."/>
        </authorList>
    </citation>
    <scope>NUCLEOTIDE SEQUENCE [LARGE SCALE GENOMIC DNA]</scope>
    <source>
        <strain evidence="3">JCM 4816</strain>
    </source>
</reference>
<name>A0ABW1G5E1_9ACTN</name>
<keyword evidence="3" id="KW-1185">Reference proteome</keyword>
<evidence type="ECO:0000259" key="1">
    <source>
        <dbReference type="PROSITE" id="PS51480"/>
    </source>
</evidence>
<evidence type="ECO:0000313" key="3">
    <source>
        <dbReference type="Proteomes" id="UP001596174"/>
    </source>
</evidence>
<comment type="caution">
    <text evidence="2">The sequence shown here is derived from an EMBL/GenBank/DDBJ whole genome shotgun (WGS) entry which is preliminary data.</text>
</comment>
<dbReference type="Proteomes" id="UP001596174">
    <property type="component" value="Unassembled WGS sequence"/>
</dbReference>
<dbReference type="PROSITE" id="PS51480">
    <property type="entry name" value="DHAL"/>
    <property type="match status" value="1"/>
</dbReference>
<evidence type="ECO:0000313" key="2">
    <source>
        <dbReference type="EMBL" id="MFC5909965.1"/>
    </source>
</evidence>
<protein>
    <submittedName>
        <fullName evidence="2">DAK2 domain-containing protein</fullName>
    </submittedName>
</protein>
<proteinExistence type="predicted"/>
<dbReference type="SUPFAM" id="SSF101473">
    <property type="entry name" value="DhaL-like"/>
    <property type="match status" value="1"/>
</dbReference>
<dbReference type="Gene3D" id="1.25.40.340">
    <property type="match status" value="1"/>
</dbReference>